<evidence type="ECO:0000313" key="5">
    <source>
        <dbReference type="Proteomes" id="UP000261540"/>
    </source>
</evidence>
<feature type="compositionally biased region" description="Basic and acidic residues" evidence="2">
    <location>
        <begin position="543"/>
        <end position="567"/>
    </location>
</feature>
<feature type="compositionally biased region" description="Basic and acidic residues" evidence="2">
    <location>
        <begin position="176"/>
        <end position="187"/>
    </location>
</feature>
<feature type="region of interest" description="Disordered" evidence="2">
    <location>
        <begin position="456"/>
        <end position="578"/>
    </location>
</feature>
<dbReference type="PANTHER" id="PTHR11977:SF119">
    <property type="entry name" value="SUPERVILLIN ISOFORM X1"/>
    <property type="match status" value="1"/>
</dbReference>
<feature type="region of interest" description="Disordered" evidence="2">
    <location>
        <begin position="292"/>
        <end position="352"/>
    </location>
</feature>
<dbReference type="SUPFAM" id="SSF55753">
    <property type="entry name" value="Actin depolymerizing proteins"/>
    <property type="match status" value="5"/>
</dbReference>
<evidence type="ECO:0000256" key="1">
    <source>
        <dbReference type="ARBA" id="ARBA00023203"/>
    </source>
</evidence>
<dbReference type="Proteomes" id="UP000261540">
    <property type="component" value="Unplaced"/>
</dbReference>
<dbReference type="SMART" id="SM00262">
    <property type="entry name" value="GEL"/>
    <property type="match status" value="4"/>
</dbReference>
<feature type="region of interest" description="Disordered" evidence="2">
    <location>
        <begin position="392"/>
        <end position="420"/>
    </location>
</feature>
<dbReference type="GO" id="GO:0005737">
    <property type="term" value="C:cytoplasm"/>
    <property type="evidence" value="ECO:0007669"/>
    <property type="project" value="TreeGrafter"/>
</dbReference>
<feature type="region of interest" description="Disordered" evidence="2">
    <location>
        <begin position="36"/>
        <end position="118"/>
    </location>
</feature>
<dbReference type="PANTHER" id="PTHR11977">
    <property type="entry name" value="VILLIN"/>
    <property type="match status" value="1"/>
</dbReference>
<dbReference type="GO" id="GO:0051014">
    <property type="term" value="P:actin filament severing"/>
    <property type="evidence" value="ECO:0007669"/>
    <property type="project" value="TreeGrafter"/>
</dbReference>
<evidence type="ECO:0000313" key="4">
    <source>
        <dbReference type="Ensembl" id="ENSPKIP00000005442.1"/>
    </source>
</evidence>
<dbReference type="InterPro" id="IPR007122">
    <property type="entry name" value="Villin/Gelsolin"/>
</dbReference>
<dbReference type="GO" id="GO:0005546">
    <property type="term" value="F:phosphatidylinositol-4,5-bisphosphate binding"/>
    <property type="evidence" value="ECO:0007669"/>
    <property type="project" value="TreeGrafter"/>
</dbReference>
<feature type="region of interest" description="Disordered" evidence="2">
    <location>
        <begin position="1543"/>
        <end position="1565"/>
    </location>
</feature>
<dbReference type="Gene3D" id="3.40.20.10">
    <property type="entry name" value="Severin"/>
    <property type="match status" value="5"/>
</dbReference>
<dbReference type="GO" id="GO:0051016">
    <property type="term" value="P:barbed-end actin filament capping"/>
    <property type="evidence" value="ECO:0007669"/>
    <property type="project" value="TreeGrafter"/>
</dbReference>
<dbReference type="GO" id="GO:0008154">
    <property type="term" value="P:actin polymerization or depolymerization"/>
    <property type="evidence" value="ECO:0007669"/>
    <property type="project" value="TreeGrafter"/>
</dbReference>
<dbReference type="InterPro" id="IPR007123">
    <property type="entry name" value="Gelsolin-like_dom"/>
</dbReference>
<dbReference type="GO" id="GO:0015629">
    <property type="term" value="C:actin cytoskeleton"/>
    <property type="evidence" value="ECO:0007669"/>
    <property type="project" value="TreeGrafter"/>
</dbReference>
<dbReference type="PRINTS" id="PR00597">
    <property type="entry name" value="GELSOLIN"/>
</dbReference>
<reference evidence="4" key="1">
    <citation type="submission" date="2025-08" db="UniProtKB">
        <authorList>
            <consortium name="Ensembl"/>
        </authorList>
    </citation>
    <scope>IDENTIFICATION</scope>
</reference>
<dbReference type="InterPro" id="IPR029006">
    <property type="entry name" value="ADF-H/Gelsolin-like_dom_sf"/>
</dbReference>
<accession>A0A3B3QF98</accession>
<dbReference type="Ensembl" id="ENSPKIT00000029447.1">
    <property type="protein sequence ID" value="ENSPKIP00000005442.1"/>
    <property type="gene ID" value="ENSPKIG00000022080.1"/>
</dbReference>
<dbReference type="GO" id="GO:0051015">
    <property type="term" value="F:actin filament binding"/>
    <property type="evidence" value="ECO:0007669"/>
    <property type="project" value="InterPro"/>
</dbReference>
<evidence type="ECO:0000259" key="3">
    <source>
        <dbReference type="Pfam" id="PF00626"/>
    </source>
</evidence>
<reference evidence="4" key="2">
    <citation type="submission" date="2025-09" db="UniProtKB">
        <authorList>
            <consortium name="Ensembl"/>
        </authorList>
    </citation>
    <scope>IDENTIFICATION</scope>
</reference>
<proteinExistence type="predicted"/>
<name>A0A3B3QF98_9TELE</name>
<protein>
    <submittedName>
        <fullName evidence="4">Supervillin c</fullName>
    </submittedName>
</protein>
<feature type="domain" description="Gelsolin-like" evidence="3">
    <location>
        <begin position="853"/>
        <end position="921"/>
    </location>
</feature>
<sequence>MEAAVLESKAVRIARYKAERRRQLAEQYGIIEELPPKHVRREAGEVPETTGTGTDSPGRLDGGRAALDDSEPLVEEAYTPNISNGNHTIGGVASREVSDGSGGPHDSGNRSPEPLAGHVPQLQTRVSVGHLRSTLMQQTRGRIPGHSMSADGGCVSSSLDLAAKPGSEGRRRPRRYLPEGDGVGRKTSERFRTQPVTAGEMQDSRGSLEIDKLENVGADVKSDDKAEMSVAAKMSLFKELEKTADAESGFIPRPQERRARRAAGQRALTQLVTGADVAEAASLSKAAALEEVASKGAGQEEQLPEEEDESSKLSMSEKLALFTKLAQPADKASPAPGVPERRRQKGARYRTQPITLDEVDLLQKSPFRLPPLHLSSQLSDRQQALSINLKPSEIREHLPLPSEQPEEPCPPLEESINQQKSESLEIKGILKKIGETASSVCCVVLQEQLKAEAEIDQQRVPEMSTQDRGTEELKEERAGQGAGNGAGTHTALRDSGKRLTNTTVPASTAPWRQRGGSAVSSSREHVRTTLSSQRGVNNNIEGSPRDSDRDRLTDRKEGELREGDVEKQAPPSPTQCCLEADNARAPKADSDIASDSPGSALCWEPVLSSIFTSANSTSQYVIRYNETTHSYEAQVVTSAGPKDSQAPSGSKLLLTAQVALPDVSMLEFAHGLQEQEEHRRTKATGHLETSIKVTAETVKEVMTLDSQETFGCFYSAVTTSSMSSSVSVSNEQDFGAIFQSDTPKLRSAVAEHKRSVRPNRKTQASRNPLRALAARDDVRQEYTEQRITAVTLDTERVQVNNTSRSSLAILSGEENFCNISLQRANSTEAETGNGTLPFSELMLIHIKGRQHVQVRLVEPAARTLNSGDCFLLVTPTQCYLWIGKSANVAEKGKASEMASHVLSRRDLGCRAPQVTVLEEGGDSDGSLATEFWSLLGGRVEYRGAGQPDEDEAYESGVVESNCAYRLVTDRLVPVEEAWASMPSVSLLSSAAVLVFDFGTELYVWHGSDALQSDRKLALQLGRQVWGGGYDYSNCRVNPLDPLNCSPRIQRQGVGRPRWALFGLLIEHHETVLFREKFLDWAEQNDSVEEDPGEETGQTDELQPCDVKALLVGGAGSGQQARGCGLPVEADPVDVWHVGESGERLLLPEGVAQLHEGDAYVVSRRCSVTREGGPSCGAFGTEHGACFLWRGRHATKDLETDNHKGAPVLVPQGREPPSFLQLFQGGLVVHRGSRKDSADKRGGWRLFCARGNIEPEASLAEVECCCASLRSRGSLVLLCAHQGAVYLWHGCKSHSITRDVARRAVERLTQVCPPELGLSSNSRVRVQEVEEGAEPAEFWRALGQQDRKAYDCMLRDPGKYNFIPRLFHLSASSGVFKGVELVSPAHVGGTAVATPFLQEVLYSVPQPSLFLLDNSMEVYLWQSGGASEAGRAGSVPVRWDEERKCAMKTVLQYCKERNPQRPPEAYLIQEGSEPLTFTNIFPQWERNPELQVRHKSPGGRSGRRCVWQPCVWDFRAVCSCGQGEVLCGKVTLVRDALARLSKSQFLGEEPPDRPQANGGDPHPVQDFQAGSCNHSIQYL</sequence>
<dbReference type="CDD" id="cd11289">
    <property type="entry name" value="gelsolin_S2_like"/>
    <property type="match status" value="1"/>
</dbReference>
<dbReference type="Pfam" id="PF00626">
    <property type="entry name" value="Gelsolin"/>
    <property type="match status" value="1"/>
</dbReference>
<dbReference type="GeneTree" id="ENSGT00940000166828"/>
<keyword evidence="1" id="KW-0009">Actin-binding</keyword>
<organism evidence="4 5">
    <name type="scientific">Paramormyrops kingsleyae</name>
    <dbReference type="NCBI Taxonomy" id="1676925"/>
    <lineage>
        <taxon>Eukaryota</taxon>
        <taxon>Metazoa</taxon>
        <taxon>Chordata</taxon>
        <taxon>Craniata</taxon>
        <taxon>Vertebrata</taxon>
        <taxon>Euteleostomi</taxon>
        <taxon>Actinopterygii</taxon>
        <taxon>Neopterygii</taxon>
        <taxon>Teleostei</taxon>
        <taxon>Osteoglossocephala</taxon>
        <taxon>Osteoglossomorpha</taxon>
        <taxon>Osteoglossiformes</taxon>
        <taxon>Mormyridae</taxon>
        <taxon>Paramormyrops</taxon>
    </lineage>
</organism>
<feature type="compositionally biased region" description="Polar residues" evidence="2">
    <location>
        <begin position="528"/>
        <end position="541"/>
    </location>
</feature>
<keyword evidence="5" id="KW-1185">Reference proteome</keyword>
<feature type="region of interest" description="Disordered" evidence="2">
    <location>
        <begin position="142"/>
        <end position="187"/>
    </location>
</feature>
<feature type="compositionally biased region" description="Basic and acidic residues" evidence="2">
    <location>
        <begin position="468"/>
        <end position="478"/>
    </location>
</feature>
<evidence type="ECO:0000256" key="2">
    <source>
        <dbReference type="SAM" id="MobiDB-lite"/>
    </source>
</evidence>